<protein>
    <submittedName>
        <fullName evidence="2">Uncharacterized protein</fullName>
    </submittedName>
</protein>
<accession>A0AAN8RZD6</accession>
<feature type="compositionally biased region" description="Basic and acidic residues" evidence="1">
    <location>
        <begin position="9"/>
        <end position="19"/>
    </location>
</feature>
<dbReference type="AlphaFoldDB" id="A0AAN8RZD6"/>
<reference evidence="2 3" key="1">
    <citation type="submission" date="2023-10" db="EMBL/GenBank/DDBJ databases">
        <title>Genomes of two closely related lineages of the louse Polyplax serrata with different host specificities.</title>
        <authorList>
            <person name="Martinu J."/>
            <person name="Tarabai H."/>
            <person name="Stefka J."/>
            <person name="Hypsa V."/>
        </authorList>
    </citation>
    <scope>NUCLEOTIDE SEQUENCE [LARGE SCALE GENOMIC DNA]</scope>
    <source>
        <strain evidence="2">HR10_N</strain>
    </source>
</reference>
<organism evidence="2 3">
    <name type="scientific">Polyplax serrata</name>
    <name type="common">Common mouse louse</name>
    <dbReference type="NCBI Taxonomy" id="468196"/>
    <lineage>
        <taxon>Eukaryota</taxon>
        <taxon>Metazoa</taxon>
        <taxon>Ecdysozoa</taxon>
        <taxon>Arthropoda</taxon>
        <taxon>Hexapoda</taxon>
        <taxon>Insecta</taxon>
        <taxon>Pterygota</taxon>
        <taxon>Neoptera</taxon>
        <taxon>Paraneoptera</taxon>
        <taxon>Psocodea</taxon>
        <taxon>Troctomorpha</taxon>
        <taxon>Phthiraptera</taxon>
        <taxon>Anoplura</taxon>
        <taxon>Polyplacidae</taxon>
        <taxon>Polyplax</taxon>
    </lineage>
</organism>
<name>A0AAN8RZD6_POLSC</name>
<feature type="region of interest" description="Disordered" evidence="1">
    <location>
        <begin position="1"/>
        <end position="24"/>
    </location>
</feature>
<evidence type="ECO:0000313" key="2">
    <source>
        <dbReference type="EMBL" id="KAK6633090.1"/>
    </source>
</evidence>
<gene>
    <name evidence="2" type="ORF">RUM43_012833</name>
</gene>
<proteinExistence type="predicted"/>
<comment type="caution">
    <text evidence="2">The sequence shown here is derived from an EMBL/GenBank/DDBJ whole genome shotgun (WGS) entry which is preliminary data.</text>
</comment>
<dbReference type="Proteomes" id="UP001372834">
    <property type="component" value="Unassembled WGS sequence"/>
</dbReference>
<dbReference type="EMBL" id="JAWJWE010000006">
    <property type="protein sequence ID" value="KAK6633090.1"/>
    <property type="molecule type" value="Genomic_DNA"/>
</dbReference>
<sequence>MKVFYLGDRSPEQSADRAEFAPNSDKSFEIGAENRRDDDWNTTWQGTLRREAEEGVEAAVVVKKGNSCR</sequence>
<evidence type="ECO:0000256" key="1">
    <source>
        <dbReference type="SAM" id="MobiDB-lite"/>
    </source>
</evidence>
<evidence type="ECO:0000313" key="3">
    <source>
        <dbReference type="Proteomes" id="UP001372834"/>
    </source>
</evidence>